<reference evidence="9" key="2">
    <citation type="submission" date="2025-09" db="UniProtKB">
        <authorList>
            <consortium name="Ensembl"/>
        </authorList>
    </citation>
    <scope>IDENTIFICATION</scope>
</reference>
<dbReference type="InterPro" id="IPR014014">
    <property type="entry name" value="RNA_helicase_DEAD_Q_motif"/>
</dbReference>
<keyword evidence="4" id="KW-0347">Helicase</keyword>
<protein>
    <recommendedName>
        <fullName evidence="1">RNA helicase</fullName>
        <ecNumber evidence="1">3.6.4.13</ecNumber>
    </recommendedName>
</protein>
<evidence type="ECO:0000259" key="8">
    <source>
        <dbReference type="PROSITE" id="PS51195"/>
    </source>
</evidence>
<keyword evidence="5" id="KW-0067">ATP-binding</keyword>
<proteinExistence type="predicted"/>
<evidence type="ECO:0000313" key="10">
    <source>
        <dbReference type="Proteomes" id="UP000472241"/>
    </source>
</evidence>
<gene>
    <name evidence="9" type="primary">EIF4A2</name>
</gene>
<evidence type="ECO:0000256" key="7">
    <source>
        <dbReference type="SAM" id="MobiDB-lite"/>
    </source>
</evidence>
<dbReference type="GO" id="GO:0016787">
    <property type="term" value="F:hydrolase activity"/>
    <property type="evidence" value="ECO:0007669"/>
    <property type="project" value="UniProtKB-KW"/>
</dbReference>
<evidence type="ECO:0000256" key="5">
    <source>
        <dbReference type="ARBA" id="ARBA00022840"/>
    </source>
</evidence>
<feature type="region of interest" description="Disordered" evidence="7">
    <location>
        <begin position="83"/>
        <end position="103"/>
    </location>
</feature>
<accession>A0A667H5C8</accession>
<dbReference type="Proteomes" id="UP000472241">
    <property type="component" value="Unplaced"/>
</dbReference>
<evidence type="ECO:0000256" key="3">
    <source>
        <dbReference type="ARBA" id="ARBA00022801"/>
    </source>
</evidence>
<dbReference type="InterPro" id="IPR027417">
    <property type="entry name" value="P-loop_NTPase"/>
</dbReference>
<sequence>RGWRSPQSVHCNGPKALLAADGASCSARLWVGWGEGWQRRPLVTTTRRLGPRRQRGPCEPLAQLLPGLGPRQSPRLAQCKGRSSARGALARRSAAETAAPGGRAWGGRAAVRGAFPGVPYSRPSDRRARAFLCFKECTRAGEGSPRRPPRIGLSLGVPLRRRGKGKFSNCSILVGREHGGPEGMDPDGVIESNWNEIVDNFDDMNLKESLLRGIYAYGFEKPSAIQQRAIIPCIKDPKGNSGPWRLYGSNLSCLHWWNQCSE</sequence>
<dbReference type="SUPFAM" id="SSF52540">
    <property type="entry name" value="P-loop containing nucleoside triphosphate hydrolases"/>
    <property type="match status" value="1"/>
</dbReference>
<dbReference type="PROSITE" id="PS51195">
    <property type="entry name" value="Q_MOTIF"/>
    <property type="match status" value="1"/>
</dbReference>
<keyword evidence="3" id="KW-0378">Hydrolase</keyword>
<dbReference type="Gene3D" id="3.40.50.300">
    <property type="entry name" value="P-loop containing nucleotide triphosphate hydrolases"/>
    <property type="match status" value="1"/>
</dbReference>
<feature type="domain" description="DEAD-box RNA helicase Q" evidence="8">
    <location>
        <begin position="199"/>
        <end position="227"/>
    </location>
</feature>
<keyword evidence="10" id="KW-1185">Reference proteome</keyword>
<dbReference type="AlphaFoldDB" id="A0A667H5C8"/>
<evidence type="ECO:0000256" key="6">
    <source>
        <dbReference type="PROSITE-ProRule" id="PRU00552"/>
    </source>
</evidence>
<evidence type="ECO:0000256" key="4">
    <source>
        <dbReference type="ARBA" id="ARBA00022806"/>
    </source>
</evidence>
<evidence type="ECO:0000313" key="9">
    <source>
        <dbReference type="Ensembl" id="ENSLCNP00005015653.1"/>
    </source>
</evidence>
<keyword evidence="2" id="KW-0547">Nucleotide-binding</keyword>
<dbReference type="GO" id="GO:0003724">
    <property type="term" value="F:RNA helicase activity"/>
    <property type="evidence" value="ECO:0007669"/>
    <property type="project" value="UniProtKB-EC"/>
</dbReference>
<evidence type="ECO:0000256" key="1">
    <source>
        <dbReference type="ARBA" id="ARBA00012552"/>
    </source>
</evidence>
<dbReference type="Ensembl" id="ENSLCNT00005017506.1">
    <property type="protein sequence ID" value="ENSLCNP00005015653.1"/>
    <property type="gene ID" value="ENSLCNG00005010265.1"/>
</dbReference>
<name>A0A667H5C8_LYNCA</name>
<dbReference type="GO" id="GO:0005524">
    <property type="term" value="F:ATP binding"/>
    <property type="evidence" value="ECO:0007669"/>
    <property type="project" value="UniProtKB-KW"/>
</dbReference>
<evidence type="ECO:0000256" key="2">
    <source>
        <dbReference type="ARBA" id="ARBA00022741"/>
    </source>
</evidence>
<dbReference type="EC" id="3.6.4.13" evidence="1"/>
<reference evidence="9" key="1">
    <citation type="submission" date="2025-08" db="UniProtKB">
        <authorList>
            <consortium name="Ensembl"/>
        </authorList>
    </citation>
    <scope>IDENTIFICATION</scope>
</reference>
<feature type="short sequence motif" description="Q motif" evidence="6">
    <location>
        <begin position="199"/>
        <end position="227"/>
    </location>
</feature>
<organism evidence="9 10">
    <name type="scientific">Lynx canadensis</name>
    <name type="common">Canada lynx</name>
    <name type="synonym">Felis canadensis</name>
    <dbReference type="NCBI Taxonomy" id="61383"/>
    <lineage>
        <taxon>Eukaryota</taxon>
        <taxon>Metazoa</taxon>
        <taxon>Chordata</taxon>
        <taxon>Craniata</taxon>
        <taxon>Vertebrata</taxon>
        <taxon>Euteleostomi</taxon>
        <taxon>Mammalia</taxon>
        <taxon>Eutheria</taxon>
        <taxon>Laurasiatheria</taxon>
        <taxon>Carnivora</taxon>
        <taxon>Feliformia</taxon>
        <taxon>Felidae</taxon>
        <taxon>Felinae</taxon>
        <taxon>Lynx</taxon>
    </lineage>
</organism>